<feature type="transmembrane region" description="Helical" evidence="1">
    <location>
        <begin position="6"/>
        <end position="23"/>
    </location>
</feature>
<keyword evidence="3" id="KW-1185">Reference proteome</keyword>
<accession>A0A090KX65</accession>
<dbReference type="Proteomes" id="UP000035682">
    <property type="component" value="Unplaced"/>
</dbReference>
<proteinExistence type="predicted"/>
<evidence type="ECO:0000313" key="2">
    <source>
        <dbReference type="EMBL" id="CEF62011.1"/>
    </source>
</evidence>
<reference evidence="4" key="3">
    <citation type="submission" date="2020-12" db="UniProtKB">
        <authorList>
            <consortium name="WormBaseParasite"/>
        </authorList>
    </citation>
    <scope>IDENTIFICATION</scope>
</reference>
<keyword evidence="1" id="KW-0472">Membrane</keyword>
<evidence type="ECO:0000313" key="4">
    <source>
        <dbReference type="WBParaSite" id="SRAE_1000028700.1"/>
    </source>
</evidence>
<sequence length="145" mass="16701">MIVAFFGPVLVLIVIYLVIYYIVMKVKKHFAKRYQSTKIPLDHHVGLDLEDVRMDSHYGELPCLIANVSILDTSSSITHSTYKTLKNFHEINPNITKSPDQLSDFDDRIGYDGTDDIFNINDNDMEDSSYTQGLRFKSEYSKKNN</sequence>
<gene>
    <name evidence="2 4 5" type="ORF">SRAE_1000028700</name>
</gene>
<dbReference type="GeneID" id="36374376"/>
<protein>
    <submittedName>
        <fullName evidence="2 4">Uncharacterized protein</fullName>
    </submittedName>
</protein>
<name>A0A090KX65_STRRB</name>
<dbReference type="WBParaSite" id="SRAE_1000028700.1">
    <property type="protein sequence ID" value="SRAE_1000028700.1"/>
    <property type="gene ID" value="WBGene00256881"/>
</dbReference>
<evidence type="ECO:0000313" key="3">
    <source>
        <dbReference type="Proteomes" id="UP000035682"/>
    </source>
</evidence>
<dbReference type="RefSeq" id="XP_024501213.1">
    <property type="nucleotide sequence ID" value="XM_024647101.1"/>
</dbReference>
<reference evidence="2" key="2">
    <citation type="submission" date="2014-09" db="EMBL/GenBank/DDBJ databases">
        <authorList>
            <person name="Aslett A.Martin."/>
        </authorList>
    </citation>
    <scope>NUCLEOTIDE SEQUENCE</scope>
    <source>
        <strain evidence="2">ED321 Heterogonic</strain>
    </source>
</reference>
<evidence type="ECO:0000256" key="1">
    <source>
        <dbReference type="SAM" id="Phobius"/>
    </source>
</evidence>
<organism evidence="2">
    <name type="scientific">Strongyloides ratti</name>
    <name type="common">Parasitic roundworm</name>
    <dbReference type="NCBI Taxonomy" id="34506"/>
    <lineage>
        <taxon>Eukaryota</taxon>
        <taxon>Metazoa</taxon>
        <taxon>Ecdysozoa</taxon>
        <taxon>Nematoda</taxon>
        <taxon>Chromadorea</taxon>
        <taxon>Rhabditida</taxon>
        <taxon>Tylenchina</taxon>
        <taxon>Panagrolaimomorpha</taxon>
        <taxon>Strongyloidoidea</taxon>
        <taxon>Strongyloididae</taxon>
        <taxon>Strongyloides</taxon>
    </lineage>
</organism>
<dbReference type="CTD" id="36374376"/>
<dbReference type="EMBL" id="LN609528">
    <property type="protein sequence ID" value="CEF62011.1"/>
    <property type="molecule type" value="Genomic_DNA"/>
</dbReference>
<reference evidence="3" key="1">
    <citation type="submission" date="2014-09" db="EMBL/GenBank/DDBJ databases">
        <authorList>
            <person name="Martin A.A."/>
        </authorList>
    </citation>
    <scope>NUCLEOTIDE SEQUENCE</scope>
    <source>
        <strain evidence="3">ED321</strain>
    </source>
</reference>
<keyword evidence="1" id="KW-1133">Transmembrane helix</keyword>
<dbReference type="WormBase" id="SRAE_1000028700">
    <property type="protein sequence ID" value="SRP06834"/>
    <property type="gene ID" value="WBGene00256881"/>
</dbReference>
<keyword evidence="1" id="KW-0812">Transmembrane</keyword>
<dbReference type="AlphaFoldDB" id="A0A090KX65"/>
<evidence type="ECO:0000313" key="5">
    <source>
        <dbReference type="WormBase" id="SRAE_1000028700"/>
    </source>
</evidence>